<dbReference type="InterPro" id="IPR051623">
    <property type="entry name" value="FTCD"/>
</dbReference>
<dbReference type="GO" id="GO:0005542">
    <property type="term" value="F:folic acid binding"/>
    <property type="evidence" value="ECO:0007669"/>
    <property type="project" value="InterPro"/>
</dbReference>
<feature type="domain" description="Formiminotransferase C-terminal subdomain" evidence="3">
    <location>
        <begin position="150"/>
        <end position="257"/>
    </location>
</feature>
<gene>
    <name evidence="5" type="ORF">UFOPK1722_01185</name>
</gene>
<proteinExistence type="predicted"/>
<protein>
    <recommendedName>
        <fullName evidence="1">glutamate formimidoyltransferase</fullName>
        <ecNumber evidence="1">2.1.2.5</ecNumber>
    </recommendedName>
</protein>
<dbReference type="InterPro" id="IPR022384">
    <property type="entry name" value="FormiminoTrfase_cat_dom_sf"/>
</dbReference>
<dbReference type="EC" id="2.1.2.5" evidence="1"/>
<dbReference type="PANTHER" id="PTHR12234">
    <property type="entry name" value="FORMIMINOTRANSFERASE-CYCLODEAMINASE"/>
    <property type="match status" value="1"/>
</dbReference>
<evidence type="ECO:0000256" key="1">
    <source>
        <dbReference type="ARBA" id="ARBA00012252"/>
    </source>
</evidence>
<dbReference type="InterPro" id="IPR037064">
    <property type="entry name" value="Formiminotransferase_N_sf"/>
</dbReference>
<dbReference type="PANTHER" id="PTHR12234:SF1">
    <property type="entry name" value="FORMIMINOTRANSFERASE N-TERMINAL SUBDOMAIN-CONTAINING PROTEIN"/>
    <property type="match status" value="1"/>
</dbReference>
<dbReference type="Gene3D" id="3.30.70.670">
    <property type="entry name" value="Formiminotransferase, C-terminal subdomain"/>
    <property type="match status" value="1"/>
</dbReference>
<dbReference type="InterPro" id="IPR013802">
    <property type="entry name" value="Formiminotransferase_C"/>
</dbReference>
<dbReference type="GO" id="GO:0030409">
    <property type="term" value="F:glutamate formimidoyltransferase activity"/>
    <property type="evidence" value="ECO:0007669"/>
    <property type="project" value="UniProtKB-EC"/>
</dbReference>
<name>A0A6J6F6P9_9ZZZZ</name>
<reference evidence="5" key="1">
    <citation type="submission" date="2020-05" db="EMBL/GenBank/DDBJ databases">
        <authorList>
            <person name="Chiriac C."/>
            <person name="Salcher M."/>
            <person name="Ghai R."/>
            <person name="Kavagutti S V."/>
        </authorList>
    </citation>
    <scope>NUCLEOTIDE SEQUENCE</scope>
</reference>
<evidence type="ECO:0000256" key="2">
    <source>
        <dbReference type="ARBA" id="ARBA00022679"/>
    </source>
</evidence>
<keyword evidence="2" id="KW-0808">Transferase</keyword>
<sequence length="262" mass="29038">MNISEGRDRRLLSALDAACGNDLLDRHTDRHHHRSVFTLVGEEAVRALATEVVDRLTLDRHVGAHPRLGVIDVVPFVALSGSSPDDALRARDEFARWLAHTHGVPSFLYGPERTLPDIRRHAWTSLFPDVGNHHPHPTAGAACVGVRGELVAYNCWLEKDASVETAREIARRVRQTGIRTLGLAVGDRVQVSMNLISPSVIGPADAVRAVADVCREVGSAIDHNELVGLLSERVLREIPRSEWQWLDVSEERTIEHRLSKRG</sequence>
<dbReference type="Gene3D" id="3.30.990.10">
    <property type="entry name" value="Formiminotransferase, N-terminal subdomain"/>
    <property type="match status" value="1"/>
</dbReference>
<dbReference type="InterPro" id="IPR012886">
    <property type="entry name" value="Formiminotransferase_N"/>
</dbReference>
<feature type="domain" description="Formiminotransferase N-terminal subdomain" evidence="4">
    <location>
        <begin position="1"/>
        <end position="148"/>
    </location>
</feature>
<evidence type="ECO:0000259" key="3">
    <source>
        <dbReference type="SMART" id="SM01221"/>
    </source>
</evidence>
<evidence type="ECO:0000313" key="5">
    <source>
        <dbReference type="EMBL" id="CAB4583319.1"/>
    </source>
</evidence>
<evidence type="ECO:0000259" key="4">
    <source>
        <dbReference type="SMART" id="SM01222"/>
    </source>
</evidence>
<dbReference type="SMART" id="SM01222">
    <property type="entry name" value="FTCD_N"/>
    <property type="match status" value="1"/>
</dbReference>
<dbReference type="Pfam" id="PF07837">
    <property type="entry name" value="FTCD_N"/>
    <property type="match status" value="1"/>
</dbReference>
<dbReference type="EMBL" id="CAEZTS010000104">
    <property type="protein sequence ID" value="CAB4583319.1"/>
    <property type="molecule type" value="Genomic_DNA"/>
</dbReference>
<dbReference type="SUPFAM" id="SSF55116">
    <property type="entry name" value="Formiminotransferase domain of formiminotransferase-cyclodeaminase"/>
    <property type="match status" value="2"/>
</dbReference>
<dbReference type="InterPro" id="IPR037070">
    <property type="entry name" value="Formiminotransferase_C_sf"/>
</dbReference>
<dbReference type="SMART" id="SM01221">
    <property type="entry name" value="FTCD"/>
    <property type="match status" value="1"/>
</dbReference>
<dbReference type="AlphaFoldDB" id="A0A6J6F6P9"/>
<organism evidence="5">
    <name type="scientific">freshwater metagenome</name>
    <dbReference type="NCBI Taxonomy" id="449393"/>
    <lineage>
        <taxon>unclassified sequences</taxon>
        <taxon>metagenomes</taxon>
        <taxon>ecological metagenomes</taxon>
    </lineage>
</organism>
<accession>A0A6J6F6P9</accession>